<organism evidence="1 2">
    <name type="scientific">Bodo saltans</name>
    <name type="common">Flagellated protozoan</name>
    <dbReference type="NCBI Taxonomy" id="75058"/>
    <lineage>
        <taxon>Eukaryota</taxon>
        <taxon>Discoba</taxon>
        <taxon>Euglenozoa</taxon>
        <taxon>Kinetoplastea</taxon>
        <taxon>Metakinetoplastina</taxon>
        <taxon>Eubodonida</taxon>
        <taxon>Bodonidae</taxon>
        <taxon>Bodo</taxon>
    </lineage>
</organism>
<accession>A0A0S4JA49</accession>
<proteinExistence type="predicted"/>
<dbReference type="VEuPathDB" id="TriTrypDB:BSAL_15385"/>
<gene>
    <name evidence="1" type="ORF">BSAL_15385</name>
</gene>
<name>A0A0S4JA49_BODSA</name>
<dbReference type="Proteomes" id="UP000051952">
    <property type="component" value="Unassembled WGS sequence"/>
</dbReference>
<evidence type="ECO:0000313" key="2">
    <source>
        <dbReference type="Proteomes" id="UP000051952"/>
    </source>
</evidence>
<dbReference type="AlphaFoldDB" id="A0A0S4JA49"/>
<protein>
    <submittedName>
        <fullName evidence="1">Uncharacterized protein</fullName>
    </submittedName>
</protein>
<reference evidence="2" key="1">
    <citation type="submission" date="2015-09" db="EMBL/GenBank/DDBJ databases">
        <authorList>
            <consortium name="Pathogen Informatics"/>
        </authorList>
    </citation>
    <scope>NUCLEOTIDE SEQUENCE [LARGE SCALE GENOMIC DNA]</scope>
    <source>
        <strain evidence="2">Lake Konstanz</strain>
    </source>
</reference>
<dbReference type="EMBL" id="CYKH01001642">
    <property type="protein sequence ID" value="CUG88431.1"/>
    <property type="molecule type" value="Genomic_DNA"/>
</dbReference>
<evidence type="ECO:0000313" key="1">
    <source>
        <dbReference type="EMBL" id="CUG88431.1"/>
    </source>
</evidence>
<sequence>MLIKLLVGMAHMVQQYPTSRFFVRGADDAYVSFRQVYVDVLKLVSEEEKRVASSRRKYFGGHVITTAINNVCGNFEVSKSGVLYRSGGVSRDRALAPVMSPAYVSGGGSTMNAELVRQLVHSLQDVPPTLWLEEDTMIGRLTAPMVRPTKDFRFHNFFNATQRVDTAFQGQVPRAYIYCHQNSWVVHKYPAPSALSFVDAKTLFMYCTRHDFMSARATAHHCAATLDARFVRSQQVSQKGDRDEGVDDTAKEANMFTTNTTDVTSSSAGSHHVSTRVRWPTWKLGPPAYYAPYHHHSARIGGGLRGGGGGLVNRQMKRGQPCKPKNIGMLIAHAPRDCHQNLDEA</sequence>
<keyword evidence="2" id="KW-1185">Reference proteome</keyword>